<evidence type="ECO:0000313" key="2">
    <source>
        <dbReference type="Proteomes" id="UP000814128"/>
    </source>
</evidence>
<gene>
    <name evidence="1" type="ORF">K488DRAFT_56372</name>
</gene>
<accession>A0ACB8QCT3</accession>
<protein>
    <submittedName>
        <fullName evidence="1">GPCR fungal pheromone mating factor</fullName>
    </submittedName>
</protein>
<reference evidence="1" key="2">
    <citation type="journal article" date="2022" name="New Phytol.">
        <title>Evolutionary transition to the ectomycorrhizal habit in the genomes of a hyperdiverse lineage of mushroom-forming fungi.</title>
        <authorList>
            <person name="Looney B."/>
            <person name="Miyauchi S."/>
            <person name="Morin E."/>
            <person name="Drula E."/>
            <person name="Courty P.E."/>
            <person name="Kohler A."/>
            <person name="Kuo A."/>
            <person name="LaButti K."/>
            <person name="Pangilinan J."/>
            <person name="Lipzen A."/>
            <person name="Riley R."/>
            <person name="Andreopoulos W."/>
            <person name="He G."/>
            <person name="Johnson J."/>
            <person name="Nolan M."/>
            <person name="Tritt A."/>
            <person name="Barry K.W."/>
            <person name="Grigoriev I.V."/>
            <person name="Nagy L.G."/>
            <person name="Hibbett D."/>
            <person name="Henrissat B."/>
            <person name="Matheny P.B."/>
            <person name="Labbe J."/>
            <person name="Martin F.M."/>
        </authorList>
    </citation>
    <scope>NUCLEOTIDE SEQUENCE</scope>
    <source>
        <strain evidence="1">EC-137</strain>
    </source>
</reference>
<comment type="caution">
    <text evidence="1">The sequence shown here is derived from an EMBL/GenBank/DDBJ whole genome shotgun (WGS) entry which is preliminary data.</text>
</comment>
<dbReference type="Proteomes" id="UP000814128">
    <property type="component" value="Unassembled WGS sequence"/>
</dbReference>
<dbReference type="EMBL" id="MU273676">
    <property type="protein sequence ID" value="KAI0029433.1"/>
    <property type="molecule type" value="Genomic_DNA"/>
</dbReference>
<organism evidence="1 2">
    <name type="scientific">Vararia minispora EC-137</name>
    <dbReference type="NCBI Taxonomy" id="1314806"/>
    <lineage>
        <taxon>Eukaryota</taxon>
        <taxon>Fungi</taxon>
        <taxon>Dikarya</taxon>
        <taxon>Basidiomycota</taxon>
        <taxon>Agaricomycotina</taxon>
        <taxon>Agaricomycetes</taxon>
        <taxon>Russulales</taxon>
        <taxon>Lachnocladiaceae</taxon>
        <taxon>Vararia</taxon>
    </lineage>
</organism>
<proteinExistence type="predicted"/>
<reference evidence="1" key="1">
    <citation type="submission" date="2021-02" db="EMBL/GenBank/DDBJ databases">
        <authorList>
            <consortium name="DOE Joint Genome Institute"/>
            <person name="Ahrendt S."/>
            <person name="Looney B.P."/>
            <person name="Miyauchi S."/>
            <person name="Morin E."/>
            <person name="Drula E."/>
            <person name="Courty P.E."/>
            <person name="Chicoki N."/>
            <person name="Fauchery L."/>
            <person name="Kohler A."/>
            <person name="Kuo A."/>
            <person name="Labutti K."/>
            <person name="Pangilinan J."/>
            <person name="Lipzen A."/>
            <person name="Riley R."/>
            <person name="Andreopoulos W."/>
            <person name="He G."/>
            <person name="Johnson J."/>
            <person name="Barry K.W."/>
            <person name="Grigoriev I.V."/>
            <person name="Nagy L."/>
            <person name="Hibbett D."/>
            <person name="Henrissat B."/>
            <person name="Matheny P.B."/>
            <person name="Labbe J."/>
            <person name="Martin F."/>
        </authorList>
    </citation>
    <scope>NUCLEOTIDE SEQUENCE</scope>
    <source>
        <strain evidence="1">EC-137</strain>
    </source>
</reference>
<evidence type="ECO:0000313" key="1">
    <source>
        <dbReference type="EMBL" id="KAI0029433.1"/>
    </source>
</evidence>
<sequence length="325" mass="36183">MTWVARSSWSIGVTILTISLFVSTLTLGVNSIVWADNADIKAEVYSIHVQMFVSVARPACSLTITHQLAKIASLRTIEPAKCVRQRRVDLCINLGLGLVLPILVTGVFFYIVQGVRFSVVEGFGCMETVNVDVVELMLVQLWQIILPLVSILVYCPQIIYTFYRHARATNEFLSSNTAFSRAQYFRVLMLACVDAFITLPFGIANTVLLLRDAVEQNGGIPLYWGWAGNHENWAPTSFAYADAPPSSIAQARILFWESVVLGYATFALFGLTREARTTYRAAIRRVVALVLPTTPGKPEAERKLEGERSLSRMRQTEDVECHSIG</sequence>
<keyword evidence="2" id="KW-1185">Reference proteome</keyword>
<name>A0ACB8QCT3_9AGAM</name>